<comment type="caution">
    <text evidence="2">The sequence shown here is derived from an EMBL/GenBank/DDBJ whole genome shotgun (WGS) entry which is preliminary data.</text>
</comment>
<name>A0A1A7RD11_9GAMM</name>
<feature type="transmembrane region" description="Helical" evidence="1">
    <location>
        <begin position="60"/>
        <end position="78"/>
    </location>
</feature>
<protein>
    <submittedName>
        <fullName evidence="2">Uncharacterized protein</fullName>
    </submittedName>
</protein>
<keyword evidence="1" id="KW-0472">Membrane</keyword>
<dbReference type="Proteomes" id="UP000185753">
    <property type="component" value="Unassembled WGS sequence"/>
</dbReference>
<dbReference type="EMBL" id="LZDS01000025">
    <property type="protein sequence ID" value="OBX28577.1"/>
    <property type="molecule type" value="Genomic_DNA"/>
</dbReference>
<accession>A0A1A7RD11</accession>
<sequence length="92" mass="10974">MSLRALLTCLSFYTGAYLVYYFFSNTQQALFLIIGVALIILTWFLTPYPHERGRQGYTDTMTFGLFFYNPLIFWYRFFSWPIRILLALWASN</sequence>
<dbReference type="STRING" id="1443941.A9J31_04395"/>
<keyword evidence="1" id="KW-0812">Transmembrane</keyword>
<gene>
    <name evidence="2" type="ORF">A9J31_04395</name>
</gene>
<evidence type="ECO:0000256" key="1">
    <source>
        <dbReference type="SAM" id="Phobius"/>
    </source>
</evidence>
<keyword evidence="1" id="KW-1133">Transmembrane helix</keyword>
<keyword evidence="3" id="KW-1185">Reference proteome</keyword>
<reference evidence="3" key="1">
    <citation type="submission" date="2016-06" db="EMBL/GenBank/DDBJ databases">
        <authorList>
            <person name="Radolfova-Krizova L."/>
            <person name="Nemec A."/>
        </authorList>
    </citation>
    <scope>NUCLEOTIDE SEQUENCE [LARGE SCALE GENOMIC DNA]</scope>
    <source>
        <strain evidence="3">ANC 4275</strain>
    </source>
</reference>
<feature type="transmembrane region" description="Helical" evidence="1">
    <location>
        <begin position="29"/>
        <end position="48"/>
    </location>
</feature>
<evidence type="ECO:0000313" key="2">
    <source>
        <dbReference type="EMBL" id="OBX28577.1"/>
    </source>
</evidence>
<dbReference type="AlphaFoldDB" id="A0A1A7RD11"/>
<organism evidence="2 3">
    <name type="scientific">Acinetobacter gandensis</name>
    <dbReference type="NCBI Taxonomy" id="1443941"/>
    <lineage>
        <taxon>Bacteria</taxon>
        <taxon>Pseudomonadati</taxon>
        <taxon>Pseudomonadota</taxon>
        <taxon>Gammaproteobacteria</taxon>
        <taxon>Moraxellales</taxon>
        <taxon>Moraxellaceae</taxon>
        <taxon>Acinetobacter</taxon>
    </lineage>
</organism>
<evidence type="ECO:0000313" key="3">
    <source>
        <dbReference type="Proteomes" id="UP000185753"/>
    </source>
</evidence>
<proteinExistence type="predicted"/>
<dbReference type="OrthoDB" id="6694283at2"/>
<feature type="transmembrane region" description="Helical" evidence="1">
    <location>
        <begin position="5"/>
        <end position="23"/>
    </location>
</feature>